<dbReference type="AlphaFoldDB" id="A0AAV5AKH7"/>
<sequence length="927" mass="104652">MEQWQRGSAEYEGGVDVVPREDAFKVKKFVASSYKSRQVQALLHNAPEPTQRTLDSLTTLLDLAESTSICRHVVCKFPQKTEERHRKLSSSDFLNSQVPRLEQIIDLLDMDDCSDVLPKGKGSTGFVPKNQNKVPSLGEKRPALGDRVLTKRPKLGSNLKGPPSSTRLNDTLKKPFKTPFNVTPITDSNSSPQPPNPADEVIVIDDTDLDDESMITVRPIKEADDPPFNRNGSDDALDDNIIWPTHVPAADLSSDEERVELEAAYSQKVSCERRKSSFLSIQKTLQNTFKLVDDDILKELLTTERVHEKLKSNAIVSFAKELEFNLYAYSATEKGYEERSDAQLLYLKMLGEHHLWWDQYMPADDDEEEAFNFGWDVRHAIHAGPAALKMALLDEKLREKENKLAQTSNTLANAQHPLSLANNLEFVPRYFDQPIDHDNKNLGTFSQRYWVNVRHYHQGGPIFVLDGGETSGENRLPFLNTGIMDRLPKETGGIGIVLEHRYYGTSMPFANLTTDSLRFLNNYQSAADSANFMRNVKIAGITDGDNVSAVTRPWIYYGGSYAGARAAHMRVLYPEITFGAIASSAVVHAAVSYWEYYDLIRNYTSISCRDAIENTVKTVDFLLDLSKPTRTWVKHLFGLVGLQDDADFASVLSSPLGAWQSMNWDPTVNSTRFGEFCDALAAQRPSAWGLEDFRTLTLGELITFSRARAGNELVGSDLDANASLLSQTVQAHFALFNYANYIRENVVSRCPKDTDVEECFGTTDPEQFLDTSINSTWRCWSFQVCTEWGYFQHAPPDPEHPSLLSRKLTLDYTSRICRQAFPPGEYFYVPNVPNVTAVNSLGDFDLAMDRIAFIDGEIDPWRPACPHSDYASPREDTVERPFKLIKAGVHHWDENGLADPSAEPDNIKKIHEDEVRFVKAWLREWKR</sequence>
<protein>
    <recommendedName>
        <fullName evidence="9">Peptidase S28</fullName>
    </recommendedName>
</protein>
<evidence type="ECO:0000256" key="2">
    <source>
        <dbReference type="ARBA" id="ARBA00022670"/>
    </source>
</evidence>
<evidence type="ECO:0000256" key="1">
    <source>
        <dbReference type="ARBA" id="ARBA00011079"/>
    </source>
</evidence>
<dbReference type="Proteomes" id="UP001050691">
    <property type="component" value="Unassembled WGS sequence"/>
</dbReference>
<dbReference type="Pfam" id="PF05577">
    <property type="entry name" value="Peptidase_S28"/>
    <property type="match status" value="2"/>
</dbReference>
<dbReference type="InterPro" id="IPR008758">
    <property type="entry name" value="Peptidase_S28"/>
</dbReference>
<keyword evidence="4" id="KW-0378">Hydrolase</keyword>
<evidence type="ECO:0000256" key="6">
    <source>
        <dbReference type="SAM" id="MobiDB-lite"/>
    </source>
</evidence>
<proteinExistence type="inferred from homology"/>
<evidence type="ECO:0000313" key="7">
    <source>
        <dbReference type="EMBL" id="GJJ13198.1"/>
    </source>
</evidence>
<keyword evidence="2" id="KW-0645">Protease</keyword>
<evidence type="ECO:0008006" key="9">
    <source>
        <dbReference type="Google" id="ProtNLM"/>
    </source>
</evidence>
<gene>
    <name evidence="7" type="ORF">Clacol_007449</name>
</gene>
<name>A0AAV5AKH7_9AGAM</name>
<reference evidence="7" key="1">
    <citation type="submission" date="2021-10" db="EMBL/GenBank/DDBJ databases">
        <title>De novo Genome Assembly of Clathrus columnatus (Basidiomycota, Fungi) Using Illumina and Nanopore Sequence Data.</title>
        <authorList>
            <person name="Ogiso-Tanaka E."/>
            <person name="Itagaki H."/>
            <person name="Hosoya T."/>
            <person name="Hosaka K."/>
        </authorList>
    </citation>
    <scope>NUCLEOTIDE SEQUENCE</scope>
    <source>
        <strain evidence="7">MO-923</strain>
    </source>
</reference>
<keyword evidence="5" id="KW-0325">Glycoprotein</keyword>
<comment type="similarity">
    <text evidence="1">Belongs to the peptidase S28 family.</text>
</comment>
<evidence type="ECO:0000313" key="8">
    <source>
        <dbReference type="Proteomes" id="UP001050691"/>
    </source>
</evidence>
<keyword evidence="3" id="KW-0732">Signal</keyword>
<dbReference type="GO" id="GO:0008239">
    <property type="term" value="F:dipeptidyl-peptidase activity"/>
    <property type="evidence" value="ECO:0007669"/>
    <property type="project" value="TreeGrafter"/>
</dbReference>
<feature type="region of interest" description="Disordered" evidence="6">
    <location>
        <begin position="119"/>
        <end position="140"/>
    </location>
</feature>
<dbReference type="SUPFAM" id="SSF53474">
    <property type="entry name" value="alpha/beta-Hydrolases"/>
    <property type="match status" value="1"/>
</dbReference>
<dbReference type="Gene3D" id="3.40.50.1820">
    <property type="entry name" value="alpha/beta hydrolase"/>
    <property type="match status" value="2"/>
</dbReference>
<comment type="caution">
    <text evidence="7">The sequence shown here is derived from an EMBL/GenBank/DDBJ whole genome shotgun (WGS) entry which is preliminary data.</text>
</comment>
<dbReference type="FunFam" id="3.40.50.1820:FF:000368">
    <property type="entry name" value="Unplaced genomic scaffold supercont2.8, whole genome shotgun sequence"/>
    <property type="match status" value="1"/>
</dbReference>
<evidence type="ECO:0000256" key="4">
    <source>
        <dbReference type="ARBA" id="ARBA00022801"/>
    </source>
</evidence>
<dbReference type="PANTHER" id="PTHR11010">
    <property type="entry name" value="PROTEASE S28 PRO-X CARBOXYPEPTIDASE-RELATED"/>
    <property type="match status" value="1"/>
</dbReference>
<feature type="region of interest" description="Disordered" evidence="6">
    <location>
        <begin position="152"/>
        <end position="174"/>
    </location>
</feature>
<dbReference type="GO" id="GO:0006508">
    <property type="term" value="P:proteolysis"/>
    <property type="evidence" value="ECO:0007669"/>
    <property type="project" value="UniProtKB-KW"/>
</dbReference>
<dbReference type="InterPro" id="IPR029058">
    <property type="entry name" value="AB_hydrolase_fold"/>
</dbReference>
<dbReference type="EMBL" id="BPWL01000008">
    <property type="protein sequence ID" value="GJJ13198.1"/>
    <property type="molecule type" value="Genomic_DNA"/>
</dbReference>
<dbReference type="PANTHER" id="PTHR11010:SF117">
    <property type="entry name" value="SERINE PROTEASE 16"/>
    <property type="match status" value="1"/>
</dbReference>
<dbReference type="GO" id="GO:0070008">
    <property type="term" value="F:serine-type exopeptidase activity"/>
    <property type="evidence" value="ECO:0007669"/>
    <property type="project" value="InterPro"/>
</dbReference>
<organism evidence="7 8">
    <name type="scientific">Clathrus columnatus</name>
    <dbReference type="NCBI Taxonomy" id="1419009"/>
    <lineage>
        <taxon>Eukaryota</taxon>
        <taxon>Fungi</taxon>
        <taxon>Dikarya</taxon>
        <taxon>Basidiomycota</taxon>
        <taxon>Agaricomycotina</taxon>
        <taxon>Agaricomycetes</taxon>
        <taxon>Phallomycetidae</taxon>
        <taxon>Phallales</taxon>
        <taxon>Clathraceae</taxon>
        <taxon>Clathrus</taxon>
    </lineage>
</organism>
<keyword evidence="8" id="KW-1185">Reference proteome</keyword>
<accession>A0AAV5AKH7</accession>
<evidence type="ECO:0000256" key="5">
    <source>
        <dbReference type="ARBA" id="ARBA00023180"/>
    </source>
</evidence>
<evidence type="ECO:0000256" key="3">
    <source>
        <dbReference type="ARBA" id="ARBA00022729"/>
    </source>
</evidence>